<sequence>MNLKFTIFVACLAAVIFTENNYALKCYNIKNKIEECDGIQPMCLTMKCGKDIVAKCCTPDLNHLCNYNKTDCKQKCSKSIGLNIEDPKRPKSPCPDLDSCSYDECNK</sequence>
<dbReference type="EMBL" id="CAJEWN010000002">
    <property type="protein sequence ID" value="CAD2123622.1"/>
    <property type="molecule type" value="Genomic_DNA"/>
</dbReference>
<reference evidence="2 3" key="1">
    <citation type="submission" date="2020-08" db="EMBL/GenBank/DDBJ databases">
        <authorList>
            <person name="Koutsovoulos G."/>
            <person name="Danchin GJ E."/>
        </authorList>
    </citation>
    <scope>NUCLEOTIDE SEQUENCE [LARGE SCALE GENOMIC DNA]</scope>
</reference>
<gene>
    <name evidence="2" type="ORF">MENT_LOCUS538</name>
</gene>
<feature type="signal peptide" evidence="1">
    <location>
        <begin position="1"/>
        <end position="18"/>
    </location>
</feature>
<name>A0A6V7TID8_MELEN</name>
<keyword evidence="1" id="KW-0732">Signal</keyword>
<accession>A0A6V7TID8</accession>
<evidence type="ECO:0000256" key="1">
    <source>
        <dbReference type="SAM" id="SignalP"/>
    </source>
</evidence>
<comment type="caution">
    <text evidence="2">The sequence shown here is derived from an EMBL/GenBank/DDBJ whole genome shotgun (WGS) entry which is preliminary data.</text>
</comment>
<proteinExistence type="predicted"/>
<organism evidence="2 3">
    <name type="scientific">Meloidogyne enterolobii</name>
    <name type="common">Root-knot nematode worm</name>
    <name type="synonym">Meloidogyne mayaguensis</name>
    <dbReference type="NCBI Taxonomy" id="390850"/>
    <lineage>
        <taxon>Eukaryota</taxon>
        <taxon>Metazoa</taxon>
        <taxon>Ecdysozoa</taxon>
        <taxon>Nematoda</taxon>
        <taxon>Chromadorea</taxon>
        <taxon>Rhabditida</taxon>
        <taxon>Tylenchina</taxon>
        <taxon>Tylenchomorpha</taxon>
        <taxon>Tylenchoidea</taxon>
        <taxon>Meloidogynidae</taxon>
        <taxon>Meloidogyninae</taxon>
        <taxon>Meloidogyne</taxon>
    </lineage>
</organism>
<protein>
    <submittedName>
        <fullName evidence="2">Uncharacterized protein</fullName>
    </submittedName>
</protein>
<dbReference type="AlphaFoldDB" id="A0A6V7TID8"/>
<dbReference type="Proteomes" id="UP000580250">
    <property type="component" value="Unassembled WGS sequence"/>
</dbReference>
<evidence type="ECO:0000313" key="3">
    <source>
        <dbReference type="Proteomes" id="UP000580250"/>
    </source>
</evidence>
<feature type="chain" id="PRO_5028120638" evidence="1">
    <location>
        <begin position="19"/>
        <end position="107"/>
    </location>
</feature>
<evidence type="ECO:0000313" key="2">
    <source>
        <dbReference type="EMBL" id="CAD2123622.1"/>
    </source>
</evidence>